<feature type="region of interest" description="Disordered" evidence="1">
    <location>
        <begin position="67"/>
        <end position="95"/>
    </location>
</feature>
<keyword evidence="3" id="KW-1185">Reference proteome</keyword>
<name>A0A0X3VD84_9ACTN</name>
<sequence>MPPVIPSFLLGLVLAPLAKRLAKPLVHGTIKTTVSLAMEMKKAAHQAGEEFQDIAAEVTAEMINAELRDDAKPVERTVKPRPAAATAGAASGRGD</sequence>
<evidence type="ECO:0000313" key="2">
    <source>
        <dbReference type="EMBL" id="KUL42761.1"/>
    </source>
</evidence>
<dbReference type="Pfam" id="PF17195">
    <property type="entry name" value="DUF5132"/>
    <property type="match status" value="1"/>
</dbReference>
<evidence type="ECO:0008006" key="4">
    <source>
        <dbReference type="Google" id="ProtNLM"/>
    </source>
</evidence>
<evidence type="ECO:0000313" key="3">
    <source>
        <dbReference type="Proteomes" id="UP000053923"/>
    </source>
</evidence>
<feature type="compositionally biased region" description="Low complexity" evidence="1">
    <location>
        <begin position="83"/>
        <end position="95"/>
    </location>
</feature>
<dbReference type="InterPro" id="IPR033456">
    <property type="entry name" value="DUF5132"/>
</dbReference>
<organism evidence="2 3">
    <name type="scientific">Streptomyces regalis</name>
    <dbReference type="NCBI Taxonomy" id="68262"/>
    <lineage>
        <taxon>Bacteria</taxon>
        <taxon>Bacillati</taxon>
        <taxon>Actinomycetota</taxon>
        <taxon>Actinomycetes</taxon>
        <taxon>Kitasatosporales</taxon>
        <taxon>Streptomycetaceae</taxon>
        <taxon>Streptomyces</taxon>
    </lineage>
</organism>
<dbReference type="OrthoDB" id="4257956at2"/>
<protein>
    <recommendedName>
        <fullName evidence="4">DUF5132 domain-containing protein</fullName>
    </recommendedName>
</protein>
<feature type="compositionally biased region" description="Basic and acidic residues" evidence="1">
    <location>
        <begin position="67"/>
        <end position="78"/>
    </location>
</feature>
<gene>
    <name evidence="2" type="ORF">ADL12_08925</name>
</gene>
<accession>A0A0X3VD84</accession>
<reference evidence="3" key="1">
    <citation type="submission" date="2015-10" db="EMBL/GenBank/DDBJ databases">
        <authorList>
            <person name="Ju K.-S."/>
            <person name="Doroghazi J.R."/>
            <person name="Metcalf W.W."/>
        </authorList>
    </citation>
    <scope>NUCLEOTIDE SEQUENCE [LARGE SCALE GENOMIC DNA]</scope>
    <source>
        <strain evidence="3">NRRL 3151</strain>
    </source>
</reference>
<proteinExistence type="predicted"/>
<comment type="caution">
    <text evidence="2">The sequence shown here is derived from an EMBL/GenBank/DDBJ whole genome shotgun (WGS) entry which is preliminary data.</text>
</comment>
<evidence type="ECO:0000256" key="1">
    <source>
        <dbReference type="SAM" id="MobiDB-lite"/>
    </source>
</evidence>
<dbReference type="RefSeq" id="WP_062700354.1">
    <property type="nucleotide sequence ID" value="NZ_LLZG01000047.1"/>
</dbReference>
<dbReference type="EMBL" id="LLZG01000047">
    <property type="protein sequence ID" value="KUL42761.1"/>
    <property type="molecule type" value="Genomic_DNA"/>
</dbReference>
<dbReference type="Proteomes" id="UP000053923">
    <property type="component" value="Unassembled WGS sequence"/>
</dbReference>
<dbReference type="AlphaFoldDB" id="A0A0X3VD84"/>